<dbReference type="InterPro" id="IPR025935">
    <property type="entry name" value="AbiH"/>
</dbReference>
<keyword evidence="2" id="KW-1185">Reference proteome</keyword>
<evidence type="ECO:0000313" key="1">
    <source>
        <dbReference type="EMBL" id="MDH8676960.1"/>
    </source>
</evidence>
<dbReference type="Pfam" id="PF14253">
    <property type="entry name" value="AbiH"/>
    <property type="match status" value="1"/>
</dbReference>
<protein>
    <submittedName>
        <fullName evidence="1">AbiH family protein</fullName>
    </submittedName>
</protein>
<dbReference type="Proteomes" id="UP001158045">
    <property type="component" value="Unassembled WGS sequence"/>
</dbReference>
<comment type="caution">
    <text evidence="1">The sequence shown here is derived from an EMBL/GenBank/DDBJ whole genome shotgun (WGS) entry which is preliminary data.</text>
</comment>
<name>A0ABT6N970_9FIRM</name>
<proteinExistence type="predicted"/>
<dbReference type="RefSeq" id="WP_281092760.1">
    <property type="nucleotide sequence ID" value="NZ_JARYZI010000001.1"/>
</dbReference>
<reference evidence="1 2" key="1">
    <citation type="submission" date="2023-04" db="EMBL/GenBank/DDBJ databases">
        <title>Fusibacter bizertensis strain WBS, isolated from littoral bottom sediments of the Arctic seas - biochemical and genomic analysis.</title>
        <authorList>
            <person name="Brioukhanov A.L."/>
        </authorList>
    </citation>
    <scope>NUCLEOTIDE SEQUENCE [LARGE SCALE GENOMIC DNA]</scope>
    <source>
        <strain evidence="1 2">WBS</strain>
    </source>
</reference>
<organism evidence="1 2">
    <name type="scientific">Fusibacter bizertensis</name>
    <dbReference type="NCBI Taxonomy" id="1488331"/>
    <lineage>
        <taxon>Bacteria</taxon>
        <taxon>Bacillati</taxon>
        <taxon>Bacillota</taxon>
        <taxon>Clostridia</taxon>
        <taxon>Eubacteriales</taxon>
        <taxon>Eubacteriales Family XII. Incertae Sedis</taxon>
        <taxon>Fusibacter</taxon>
    </lineage>
</organism>
<accession>A0ABT6N970</accession>
<dbReference type="EMBL" id="JARYZI010000001">
    <property type="protein sequence ID" value="MDH8676960.1"/>
    <property type="molecule type" value="Genomic_DNA"/>
</dbReference>
<gene>
    <name evidence="1" type="ORF">QE109_02310</name>
</gene>
<evidence type="ECO:0000313" key="2">
    <source>
        <dbReference type="Proteomes" id="UP001158045"/>
    </source>
</evidence>
<sequence length="327" mass="39462">MKVTIIGNGFDLRHGLKTTYKDFFNYYTLYCNVNNLIYTYLSNKNNGFNWVDLENDLLIMFEDLSDLKNNISIREKSNSYVIDKREFNKTMSKINLYNAVQYMNYSFFSIDNYNSSLEIKNPMWYELLIENVDRDYREVKLKLFEYLLNVQYEMDSKFKLLESNEIDIIKSSERIFSFNYTNTPEKYVGSKLNYVHGSLNDEIILGIPFSRKMDIKKLHSIFKISQSIKMKKNSIIYKDQREKLELFFIGFSFGESDHYFFQEVKDWITKYTLNDYTKMPPIYFNFYYHNEDAISDYLYNLRVFLGEEMLTRFDISKRINFIAYEDI</sequence>